<evidence type="ECO:0000313" key="7">
    <source>
        <dbReference type="EMBL" id="KAF2089838.1"/>
    </source>
</evidence>
<keyword evidence="3" id="KW-0804">Transcription</keyword>
<feature type="domain" description="HMG box" evidence="6">
    <location>
        <begin position="121"/>
        <end position="189"/>
    </location>
</feature>
<feature type="compositionally biased region" description="Basic and acidic residues" evidence="5">
    <location>
        <begin position="13"/>
        <end position="22"/>
    </location>
</feature>
<dbReference type="SMART" id="SM00398">
    <property type="entry name" value="HMG"/>
    <property type="match status" value="1"/>
</dbReference>
<dbReference type="GO" id="GO:0030154">
    <property type="term" value="P:cell differentiation"/>
    <property type="evidence" value="ECO:0007669"/>
    <property type="project" value="TreeGrafter"/>
</dbReference>
<gene>
    <name evidence="7" type="ORF">K490DRAFT_35466</name>
</gene>
<keyword evidence="4" id="KW-0539">Nucleus</keyword>
<dbReference type="EMBL" id="ML978713">
    <property type="protein sequence ID" value="KAF2089838.1"/>
    <property type="molecule type" value="Genomic_DNA"/>
</dbReference>
<dbReference type="FunFam" id="1.10.30.10:FF:000041">
    <property type="entry name" value="HMG box family protein"/>
    <property type="match status" value="1"/>
</dbReference>
<feature type="region of interest" description="Disordered" evidence="5">
    <location>
        <begin position="456"/>
        <end position="488"/>
    </location>
</feature>
<feature type="region of interest" description="Disordered" evidence="5">
    <location>
        <begin position="1"/>
        <end position="98"/>
    </location>
</feature>
<feature type="compositionally biased region" description="Polar residues" evidence="5">
    <location>
        <begin position="29"/>
        <end position="44"/>
    </location>
</feature>
<evidence type="ECO:0000256" key="2">
    <source>
        <dbReference type="ARBA" id="ARBA00023125"/>
    </source>
</evidence>
<dbReference type="GO" id="GO:0000978">
    <property type="term" value="F:RNA polymerase II cis-regulatory region sequence-specific DNA binding"/>
    <property type="evidence" value="ECO:0007669"/>
    <property type="project" value="TreeGrafter"/>
</dbReference>
<accession>A0A9P4HXR8</accession>
<dbReference type="AlphaFoldDB" id="A0A9P4HXR8"/>
<sequence length="656" mass="71201">MADAAAAPPSSHKVSEKSERSSAPHPRVPSTTIVTRSRKASSPSRESKQEKDGGERPPTPESPPFRLTRKRTASLIDKAEDQPTEPAEAPETPATATASSGITIDTVVAPHVCLCQPDPKIPRPRNAFILYRQHHQAAVVGRHPGLANPEISKIIGEQWRAESDSVRSEWKTLAEEEKLRHQQQYPEYRYQPKRGGRRGSFSDKASSTEKYTCTKCGGRSISTPNSAFGSSSSFASTNMLPPPTPSLSTPGYLPPRMNNLSLQSPLLRRGGRMGGPQSATIQVVGRRSADDIDMMSPLSPDAKRRRFNQSVNVPNHLRGSGPGTPYPYPTAERRSSSVSHQQLPRPEQLLRGPPRFSQSHIESPHSSGLTLPPLQNAIESNDQSRSVEAMVMSMHYWGKIRILGRIALPLKPPGPASPAYAIRGAIIAVEGDDVAATQKMAHWLENLFNKGDEYSARVADGPRLPPPTNPTPRSPNSTSSRNDAASAKSDLTLADYHQVIQGWHMKSREMIEYITTPVPVPSSPSNNPTTTPDQQPPPTQFKTPILILPGYQLRASDAWASRVPIGDAYSPSDHWQWMATLWRGVVGPDVTVFIKDVGGDGDAGAGGPGAPPGTAAESTRCVVVKRKAGCVDDSSLRRLGFEVSEWVRAVGGEKKE</sequence>
<keyword evidence="2 4" id="KW-0238">DNA-binding</keyword>
<dbReference type="GO" id="GO:0000122">
    <property type="term" value="P:negative regulation of transcription by RNA polymerase II"/>
    <property type="evidence" value="ECO:0007669"/>
    <property type="project" value="TreeGrafter"/>
</dbReference>
<organism evidence="7 8">
    <name type="scientific">Saccharata proteae CBS 121410</name>
    <dbReference type="NCBI Taxonomy" id="1314787"/>
    <lineage>
        <taxon>Eukaryota</taxon>
        <taxon>Fungi</taxon>
        <taxon>Dikarya</taxon>
        <taxon>Ascomycota</taxon>
        <taxon>Pezizomycotina</taxon>
        <taxon>Dothideomycetes</taxon>
        <taxon>Dothideomycetes incertae sedis</taxon>
        <taxon>Botryosphaeriales</taxon>
        <taxon>Saccharataceae</taxon>
        <taxon>Saccharata</taxon>
    </lineage>
</organism>
<name>A0A9P4HXR8_9PEZI</name>
<reference evidence="7" key="1">
    <citation type="journal article" date="2020" name="Stud. Mycol.">
        <title>101 Dothideomycetes genomes: a test case for predicting lifestyles and emergence of pathogens.</title>
        <authorList>
            <person name="Haridas S."/>
            <person name="Albert R."/>
            <person name="Binder M."/>
            <person name="Bloem J."/>
            <person name="Labutti K."/>
            <person name="Salamov A."/>
            <person name="Andreopoulos B."/>
            <person name="Baker S."/>
            <person name="Barry K."/>
            <person name="Bills G."/>
            <person name="Bluhm B."/>
            <person name="Cannon C."/>
            <person name="Castanera R."/>
            <person name="Culley D."/>
            <person name="Daum C."/>
            <person name="Ezra D."/>
            <person name="Gonzalez J."/>
            <person name="Henrissat B."/>
            <person name="Kuo A."/>
            <person name="Liang C."/>
            <person name="Lipzen A."/>
            <person name="Lutzoni F."/>
            <person name="Magnuson J."/>
            <person name="Mondo S."/>
            <person name="Nolan M."/>
            <person name="Ohm R."/>
            <person name="Pangilinan J."/>
            <person name="Park H.-J."/>
            <person name="Ramirez L."/>
            <person name="Alfaro M."/>
            <person name="Sun H."/>
            <person name="Tritt A."/>
            <person name="Yoshinaga Y."/>
            <person name="Zwiers L.-H."/>
            <person name="Turgeon B."/>
            <person name="Goodwin S."/>
            <person name="Spatafora J."/>
            <person name="Crous P."/>
            <person name="Grigoriev I."/>
        </authorList>
    </citation>
    <scope>NUCLEOTIDE SEQUENCE</scope>
    <source>
        <strain evidence="7">CBS 121410</strain>
    </source>
</reference>
<dbReference type="InterPro" id="IPR050140">
    <property type="entry name" value="SRY-related_HMG-box_TF-like"/>
</dbReference>
<evidence type="ECO:0000256" key="5">
    <source>
        <dbReference type="SAM" id="MobiDB-lite"/>
    </source>
</evidence>
<dbReference type="SUPFAM" id="SSF47095">
    <property type="entry name" value="HMG-box"/>
    <property type="match status" value="1"/>
</dbReference>
<dbReference type="PROSITE" id="PS50118">
    <property type="entry name" value="HMG_BOX_2"/>
    <property type="match status" value="1"/>
</dbReference>
<dbReference type="InterPro" id="IPR036910">
    <property type="entry name" value="HMG_box_dom_sf"/>
</dbReference>
<feature type="compositionally biased region" description="Low complexity" evidence="5">
    <location>
        <begin position="523"/>
        <end position="533"/>
    </location>
</feature>
<evidence type="ECO:0000256" key="4">
    <source>
        <dbReference type="PROSITE-ProRule" id="PRU00267"/>
    </source>
</evidence>
<feature type="region of interest" description="Disordered" evidence="5">
    <location>
        <begin position="516"/>
        <end position="539"/>
    </location>
</feature>
<dbReference type="PANTHER" id="PTHR10270">
    <property type="entry name" value="SOX TRANSCRIPTION FACTOR"/>
    <property type="match status" value="1"/>
</dbReference>
<evidence type="ECO:0000259" key="6">
    <source>
        <dbReference type="PROSITE" id="PS50118"/>
    </source>
</evidence>
<evidence type="ECO:0000256" key="1">
    <source>
        <dbReference type="ARBA" id="ARBA00023015"/>
    </source>
</evidence>
<dbReference type="InterPro" id="IPR009071">
    <property type="entry name" value="HMG_box_dom"/>
</dbReference>
<feature type="compositionally biased region" description="Basic and acidic residues" evidence="5">
    <location>
        <begin position="45"/>
        <end position="55"/>
    </location>
</feature>
<protein>
    <recommendedName>
        <fullName evidence="6">HMG box domain-containing protein</fullName>
    </recommendedName>
</protein>
<feature type="compositionally biased region" description="Pro residues" evidence="5">
    <location>
        <begin position="463"/>
        <end position="473"/>
    </location>
</feature>
<dbReference type="Gene3D" id="1.10.30.10">
    <property type="entry name" value="High mobility group box domain"/>
    <property type="match status" value="1"/>
</dbReference>
<feature type="DNA-binding region" description="HMG box" evidence="4">
    <location>
        <begin position="121"/>
        <end position="189"/>
    </location>
</feature>
<proteinExistence type="predicted"/>
<feature type="compositionally biased region" description="Low complexity" evidence="5">
    <location>
        <begin position="84"/>
        <end position="98"/>
    </location>
</feature>
<comment type="caution">
    <text evidence="7">The sequence shown here is derived from an EMBL/GenBank/DDBJ whole genome shotgun (WGS) entry which is preliminary data.</text>
</comment>
<feature type="region of interest" description="Disordered" evidence="5">
    <location>
        <begin position="219"/>
        <end position="251"/>
    </location>
</feature>
<dbReference type="CDD" id="cd01389">
    <property type="entry name" value="HMG-box_ROX1-like"/>
    <property type="match status" value="1"/>
</dbReference>
<feature type="region of interest" description="Disordered" evidence="5">
    <location>
        <begin position="269"/>
        <end position="372"/>
    </location>
</feature>
<dbReference type="GO" id="GO:0001228">
    <property type="term" value="F:DNA-binding transcription activator activity, RNA polymerase II-specific"/>
    <property type="evidence" value="ECO:0007669"/>
    <property type="project" value="TreeGrafter"/>
</dbReference>
<evidence type="ECO:0000313" key="8">
    <source>
        <dbReference type="Proteomes" id="UP000799776"/>
    </source>
</evidence>
<dbReference type="OrthoDB" id="6247875at2759"/>
<dbReference type="Proteomes" id="UP000799776">
    <property type="component" value="Unassembled WGS sequence"/>
</dbReference>
<keyword evidence="8" id="KW-1185">Reference proteome</keyword>
<dbReference type="GO" id="GO:0005634">
    <property type="term" value="C:nucleus"/>
    <property type="evidence" value="ECO:0007669"/>
    <property type="project" value="UniProtKB-UniRule"/>
</dbReference>
<dbReference type="PANTHER" id="PTHR10270:SF320">
    <property type="entry name" value="BOX TRANSCRIPTIONAL REGULATOR, PUTATIVE (AFU_ORTHOLOGUE AFUA_4G10820)-RELATED"/>
    <property type="match status" value="1"/>
</dbReference>
<feature type="compositionally biased region" description="Low complexity" evidence="5">
    <location>
        <begin position="222"/>
        <end position="239"/>
    </location>
</feature>
<evidence type="ECO:0000256" key="3">
    <source>
        <dbReference type="ARBA" id="ARBA00023163"/>
    </source>
</evidence>
<feature type="compositionally biased region" description="Polar residues" evidence="5">
    <location>
        <begin position="356"/>
        <end position="369"/>
    </location>
</feature>
<keyword evidence="1" id="KW-0805">Transcription regulation</keyword>
<dbReference type="Pfam" id="PF00505">
    <property type="entry name" value="HMG_box"/>
    <property type="match status" value="1"/>
</dbReference>